<dbReference type="Proteomes" id="UP000828390">
    <property type="component" value="Unassembled WGS sequence"/>
</dbReference>
<feature type="transmembrane region" description="Helical" evidence="1">
    <location>
        <begin position="175"/>
        <end position="195"/>
    </location>
</feature>
<proteinExistence type="predicted"/>
<keyword evidence="3" id="KW-1185">Reference proteome</keyword>
<protein>
    <submittedName>
        <fullName evidence="2">Uncharacterized protein</fullName>
    </submittedName>
</protein>
<dbReference type="AlphaFoldDB" id="A0A9D4GHJ3"/>
<name>A0A9D4GHJ3_DREPO</name>
<evidence type="ECO:0000313" key="2">
    <source>
        <dbReference type="EMBL" id="KAH3817210.1"/>
    </source>
</evidence>
<keyword evidence="1" id="KW-1133">Transmembrane helix</keyword>
<reference evidence="2" key="2">
    <citation type="submission" date="2020-11" db="EMBL/GenBank/DDBJ databases">
        <authorList>
            <person name="McCartney M.A."/>
            <person name="Auch B."/>
            <person name="Kono T."/>
            <person name="Mallez S."/>
            <person name="Becker A."/>
            <person name="Gohl D.M."/>
            <person name="Silverstein K.A.T."/>
            <person name="Koren S."/>
            <person name="Bechman K.B."/>
            <person name="Herman A."/>
            <person name="Abrahante J.E."/>
            <person name="Garbe J."/>
        </authorList>
    </citation>
    <scope>NUCLEOTIDE SEQUENCE</scope>
    <source>
        <strain evidence="2">Duluth1</strain>
        <tissue evidence="2">Whole animal</tissue>
    </source>
</reference>
<evidence type="ECO:0000313" key="3">
    <source>
        <dbReference type="Proteomes" id="UP000828390"/>
    </source>
</evidence>
<reference evidence="2" key="1">
    <citation type="journal article" date="2019" name="bioRxiv">
        <title>The Genome of the Zebra Mussel, Dreissena polymorpha: A Resource for Invasive Species Research.</title>
        <authorList>
            <person name="McCartney M.A."/>
            <person name="Auch B."/>
            <person name="Kono T."/>
            <person name="Mallez S."/>
            <person name="Zhang Y."/>
            <person name="Obille A."/>
            <person name="Becker A."/>
            <person name="Abrahante J.E."/>
            <person name="Garbe J."/>
            <person name="Badalamenti J.P."/>
            <person name="Herman A."/>
            <person name="Mangelson H."/>
            <person name="Liachko I."/>
            <person name="Sullivan S."/>
            <person name="Sone E.D."/>
            <person name="Koren S."/>
            <person name="Silverstein K.A.T."/>
            <person name="Beckman K.B."/>
            <person name="Gohl D.M."/>
        </authorList>
    </citation>
    <scope>NUCLEOTIDE SEQUENCE</scope>
    <source>
        <strain evidence="2">Duluth1</strain>
        <tissue evidence="2">Whole animal</tissue>
    </source>
</reference>
<sequence length="301" mass="33190">MSDGSYGIWTFYRIRGSSENKQNIGKIVSSERECSLTTLQTADTQCSCNEDHSVICKISAYMIMKSGDQWQCSKFINRDSHFSVTVTVPIQETIECTTTSSLQHITKDETTLTKTTSLTVLSETVSQVVYVKTNAESQENNTTTESANITTARNTNNTAELNREESDKKREMTRLALLIAGPFVVFDIGLVLFIYRKKLLSGLKRDNCQVDDRQVNTNDNPTAGGNVNIPADMNNSGSSNAHSALKEAVAILCIDGRNPTQQCGINDLQPDIAELNDDDLLYSTIKDTAVVCQGAEAMMKR</sequence>
<gene>
    <name evidence="2" type="ORF">DPMN_118742</name>
</gene>
<accession>A0A9D4GHJ3</accession>
<comment type="caution">
    <text evidence="2">The sequence shown here is derived from an EMBL/GenBank/DDBJ whole genome shotgun (WGS) entry which is preliminary data.</text>
</comment>
<dbReference type="EMBL" id="JAIWYP010000005">
    <property type="protein sequence ID" value="KAH3817210.1"/>
    <property type="molecule type" value="Genomic_DNA"/>
</dbReference>
<evidence type="ECO:0000256" key="1">
    <source>
        <dbReference type="SAM" id="Phobius"/>
    </source>
</evidence>
<keyword evidence="1" id="KW-0812">Transmembrane</keyword>
<organism evidence="2 3">
    <name type="scientific">Dreissena polymorpha</name>
    <name type="common">Zebra mussel</name>
    <name type="synonym">Mytilus polymorpha</name>
    <dbReference type="NCBI Taxonomy" id="45954"/>
    <lineage>
        <taxon>Eukaryota</taxon>
        <taxon>Metazoa</taxon>
        <taxon>Spiralia</taxon>
        <taxon>Lophotrochozoa</taxon>
        <taxon>Mollusca</taxon>
        <taxon>Bivalvia</taxon>
        <taxon>Autobranchia</taxon>
        <taxon>Heteroconchia</taxon>
        <taxon>Euheterodonta</taxon>
        <taxon>Imparidentia</taxon>
        <taxon>Neoheterodontei</taxon>
        <taxon>Myida</taxon>
        <taxon>Dreissenoidea</taxon>
        <taxon>Dreissenidae</taxon>
        <taxon>Dreissena</taxon>
    </lineage>
</organism>
<keyword evidence="1" id="KW-0472">Membrane</keyword>